<name>A0A5K1JYU7_9APHY</name>
<protein>
    <submittedName>
        <fullName evidence="1">Methyltransf_11 domain-containing protein</fullName>
    </submittedName>
</protein>
<accession>A0A5K1JYU7</accession>
<gene>
    <name evidence="1" type="primary">B2HHI1</name>
</gene>
<evidence type="ECO:0000313" key="1">
    <source>
        <dbReference type="EMBL" id="VWO98223.1"/>
    </source>
</evidence>
<dbReference type="AlphaFoldDB" id="A0A5K1JYU7"/>
<organism evidence="1">
    <name type="scientific">Ganoderma boninense</name>
    <dbReference type="NCBI Taxonomy" id="34458"/>
    <lineage>
        <taxon>Eukaryota</taxon>
        <taxon>Fungi</taxon>
        <taxon>Dikarya</taxon>
        <taxon>Basidiomycota</taxon>
        <taxon>Agaricomycotina</taxon>
        <taxon>Agaricomycetes</taxon>
        <taxon>Polyporales</taxon>
        <taxon>Polyporaceae</taxon>
        <taxon>Ganoderma</taxon>
    </lineage>
</organism>
<reference evidence="1" key="1">
    <citation type="submission" date="2019-10" db="EMBL/GenBank/DDBJ databases">
        <authorList>
            <person name="Nor Muhammad N."/>
        </authorList>
    </citation>
    <scope>NUCLEOTIDE SEQUENCE</scope>
</reference>
<proteinExistence type="predicted"/>
<sequence length="408" mass="45621">MSFSVKVSPFFRKLWPSADSEWFRACWSQNEAQAPKFERSEPKASSESLDVERFPDVPGGDLSRIGGAEAARGIYLFELRYGQGSSGFEVPSLTQCPAALPFAKFVDGETESGLCRTPLPKFAPARDALTRDVVIKLVKKGSDEHRIYQDLQDCNARSENALQGVIPPVAILDSQYEFSFVVMPRWGSYAPLAAFETVGGVLSLMRSLLKKDEFRRALEEHRQGPDAVHALMDFDRSLKLPLDTPLDACRLPENESLVSGTPFGPLDFSLGEHDYDPFAFDVGCLGAIFQLNYADIVPIIPMLAPLFDQMTTHVVSERSKAADALAFFEDATRQLPSDVLCAEVKLVQSWDPVNDPNVYWSKLPPDFCKTPGIYRTPPQSLVRRILNAIAEYRIGWRILLFVRHVLRV</sequence>
<dbReference type="EMBL" id="LR726811">
    <property type="protein sequence ID" value="VWO98223.1"/>
    <property type="molecule type" value="Genomic_DNA"/>
</dbReference>